<accession>A0A016TN38</accession>
<evidence type="ECO:0000313" key="2">
    <source>
        <dbReference type="Proteomes" id="UP000024635"/>
    </source>
</evidence>
<sequence>MVNDMGEDEMSAYVTGLGIAGSVAVTVELSAKSRFRNRLKANLELRLVKPVQAEPNKLVLWNEVEAVGIVRLSHGSGHFTVHELSGAPFTATVKDSTVVVTPKSQGGGSFRIEDVCINGDPLDIPVKITDIHALVIFGLHSMEVGSEAEVSVDAVDEAGNSFSRAHGAYTSAVIESSDRSVLISKISGSLYHIRAFSVGAFSLIASAKSASGGIIYSRPHAVQVFSPFSLRPERITLIPESSFQEIVKLWMNKGSVSVGEKPGGSSENLWSVRAVVKDRISLNDGISLDHLTKN</sequence>
<dbReference type="OrthoDB" id="5844034at2759"/>
<dbReference type="InterPro" id="IPR045197">
    <property type="entry name" value="NUP210-like"/>
</dbReference>
<dbReference type="PANTHER" id="PTHR23019">
    <property type="entry name" value="NUCLEAR PORE MEMBRANE GLYCOPROTEIN GP210-RELATED"/>
    <property type="match status" value="1"/>
</dbReference>
<dbReference type="Proteomes" id="UP000024635">
    <property type="component" value="Unassembled WGS sequence"/>
</dbReference>
<proteinExistence type="predicted"/>
<dbReference type="GO" id="GO:0005643">
    <property type="term" value="C:nuclear pore"/>
    <property type="evidence" value="ECO:0007669"/>
    <property type="project" value="TreeGrafter"/>
</dbReference>
<organism evidence="1 2">
    <name type="scientific">Ancylostoma ceylanicum</name>
    <dbReference type="NCBI Taxonomy" id="53326"/>
    <lineage>
        <taxon>Eukaryota</taxon>
        <taxon>Metazoa</taxon>
        <taxon>Ecdysozoa</taxon>
        <taxon>Nematoda</taxon>
        <taxon>Chromadorea</taxon>
        <taxon>Rhabditida</taxon>
        <taxon>Rhabditina</taxon>
        <taxon>Rhabditomorpha</taxon>
        <taxon>Strongyloidea</taxon>
        <taxon>Ancylostomatidae</taxon>
        <taxon>Ancylostomatinae</taxon>
        <taxon>Ancylostoma</taxon>
    </lineage>
</organism>
<evidence type="ECO:0000313" key="1">
    <source>
        <dbReference type="EMBL" id="EYC04419.1"/>
    </source>
</evidence>
<dbReference type="STRING" id="53326.A0A016TN38"/>
<protein>
    <submittedName>
        <fullName evidence="1">Uncharacterized protein</fullName>
    </submittedName>
</protein>
<comment type="caution">
    <text evidence="1">The sequence shown here is derived from an EMBL/GenBank/DDBJ whole genome shotgun (WGS) entry which is preliminary data.</text>
</comment>
<dbReference type="EMBL" id="JARK01001424">
    <property type="protein sequence ID" value="EYC04419.1"/>
    <property type="molecule type" value="Genomic_DNA"/>
</dbReference>
<dbReference type="PANTHER" id="PTHR23019:SF0">
    <property type="entry name" value="NUCLEAR PORE MEMBRANE GLYCOPROTEIN 210"/>
    <property type="match status" value="1"/>
</dbReference>
<reference evidence="2" key="1">
    <citation type="journal article" date="2015" name="Nat. Genet.">
        <title>The genome and transcriptome of the zoonotic hookworm Ancylostoma ceylanicum identify infection-specific gene families.</title>
        <authorList>
            <person name="Schwarz E.M."/>
            <person name="Hu Y."/>
            <person name="Antoshechkin I."/>
            <person name="Miller M.M."/>
            <person name="Sternberg P.W."/>
            <person name="Aroian R.V."/>
        </authorList>
    </citation>
    <scope>NUCLEOTIDE SEQUENCE</scope>
    <source>
        <strain evidence="2">HY135</strain>
    </source>
</reference>
<name>A0A016TN38_9BILA</name>
<gene>
    <name evidence="1" type="primary">Acey_s0088.g2195</name>
    <name evidence="1" type="ORF">Y032_0088g2195</name>
</gene>
<keyword evidence="2" id="KW-1185">Reference proteome</keyword>
<dbReference type="AlphaFoldDB" id="A0A016TN38"/>